<keyword evidence="2" id="KW-0732">Signal</keyword>
<dbReference type="InterPro" id="IPR006311">
    <property type="entry name" value="TAT_signal"/>
</dbReference>
<evidence type="ECO:0000259" key="3">
    <source>
        <dbReference type="Pfam" id="PF08450"/>
    </source>
</evidence>
<evidence type="ECO:0000313" key="5">
    <source>
        <dbReference type="Proteomes" id="UP001224644"/>
    </source>
</evidence>
<evidence type="ECO:0000313" key="4">
    <source>
        <dbReference type="EMBL" id="MDN3589092.1"/>
    </source>
</evidence>
<dbReference type="PRINTS" id="PR01790">
    <property type="entry name" value="SMP30FAMILY"/>
</dbReference>
<dbReference type="InterPro" id="IPR013658">
    <property type="entry name" value="SGL"/>
</dbReference>
<dbReference type="EMBL" id="JAUFPX010000001">
    <property type="protein sequence ID" value="MDN3589092.1"/>
    <property type="molecule type" value="Genomic_DNA"/>
</dbReference>
<keyword evidence="5" id="KW-1185">Reference proteome</keyword>
<dbReference type="PANTHER" id="PTHR47572">
    <property type="entry name" value="LIPOPROTEIN-RELATED"/>
    <property type="match status" value="1"/>
</dbReference>
<dbReference type="PANTHER" id="PTHR47572:SF4">
    <property type="entry name" value="LACTONASE DRP35"/>
    <property type="match status" value="1"/>
</dbReference>
<dbReference type="PROSITE" id="PS51318">
    <property type="entry name" value="TAT"/>
    <property type="match status" value="1"/>
</dbReference>
<accession>A0ABT8BAQ0</accession>
<dbReference type="RefSeq" id="WP_238227011.1">
    <property type="nucleotide sequence ID" value="NZ_BPQD01000024.1"/>
</dbReference>
<name>A0ABT8BAQ0_9HYPH</name>
<keyword evidence="1" id="KW-0378">Hydrolase</keyword>
<dbReference type="SUPFAM" id="SSF63829">
    <property type="entry name" value="Calcium-dependent phosphotriesterase"/>
    <property type="match status" value="1"/>
</dbReference>
<dbReference type="InterPro" id="IPR051262">
    <property type="entry name" value="SMP-30/CGR1_Lactonase"/>
</dbReference>
<evidence type="ECO:0000256" key="1">
    <source>
        <dbReference type="ARBA" id="ARBA00022801"/>
    </source>
</evidence>
<reference evidence="5" key="1">
    <citation type="journal article" date="2019" name="Int. J. Syst. Evol. Microbiol.">
        <title>The Global Catalogue of Microorganisms (GCM) 10K type strain sequencing project: providing services to taxonomists for standard genome sequencing and annotation.</title>
        <authorList>
            <consortium name="The Broad Institute Genomics Platform"/>
            <consortium name="The Broad Institute Genome Sequencing Center for Infectious Disease"/>
            <person name="Wu L."/>
            <person name="Ma J."/>
        </authorList>
    </citation>
    <scope>NUCLEOTIDE SEQUENCE [LARGE SCALE GENOMIC DNA]</scope>
    <source>
        <strain evidence="5">CECT 7069</strain>
    </source>
</reference>
<protein>
    <submittedName>
        <fullName evidence="4">SMP-30/gluconolactonase/LRE family protein</fullName>
    </submittedName>
</protein>
<dbReference type="Proteomes" id="UP001224644">
    <property type="component" value="Unassembled WGS sequence"/>
</dbReference>
<sequence>MNRRTLLRHTALGLALAAGPRAVLTPRAAWAAPLLRFDDPEFRAVVDPEARLVTLYTDGRWCEGPCYAAHLGGLVFSDVRANRMLLIDDDGAVRTFRDPSDNANGNTLDAQGRLVTCEHRGRRVVRAESDGSLTVLADRYAGKPLNSPNDASLAADGAIWFTDPVFGIAMPEEGIVRRPEQTARRIYRIDPDGTVTGQSDALDQPNGLAFSPDGRRLYVSDTGASLNPEGARAILAFPVENGRSLGTPHPFATVEAGVPDGLAVDADGRVYAACGDGVRVFAPDGRLLGRIATAREAANVTFGGRDGRRLFVASGPAIHAIDLKVRGAGRA</sequence>
<dbReference type="Gene3D" id="2.120.10.30">
    <property type="entry name" value="TolB, C-terminal domain"/>
    <property type="match status" value="1"/>
</dbReference>
<feature type="chain" id="PRO_5045329691" evidence="2">
    <location>
        <begin position="32"/>
        <end position="331"/>
    </location>
</feature>
<feature type="domain" description="SMP-30/Gluconolactonase/LRE-like region" evidence="3">
    <location>
        <begin position="61"/>
        <end position="314"/>
    </location>
</feature>
<dbReference type="InterPro" id="IPR011042">
    <property type="entry name" value="6-blade_b-propeller_TolB-like"/>
</dbReference>
<proteinExistence type="predicted"/>
<dbReference type="InterPro" id="IPR005511">
    <property type="entry name" value="SMP-30"/>
</dbReference>
<gene>
    <name evidence="4" type="ORF">QWZ12_00545</name>
</gene>
<dbReference type="Pfam" id="PF08450">
    <property type="entry name" value="SGL"/>
    <property type="match status" value="1"/>
</dbReference>
<comment type="caution">
    <text evidence="4">The sequence shown here is derived from an EMBL/GenBank/DDBJ whole genome shotgun (WGS) entry which is preliminary data.</text>
</comment>
<evidence type="ECO:0000256" key="2">
    <source>
        <dbReference type="SAM" id="SignalP"/>
    </source>
</evidence>
<organism evidence="4 5">
    <name type="scientific">Methylobacterium adhaesivum</name>
    <dbReference type="NCBI Taxonomy" id="333297"/>
    <lineage>
        <taxon>Bacteria</taxon>
        <taxon>Pseudomonadati</taxon>
        <taxon>Pseudomonadota</taxon>
        <taxon>Alphaproteobacteria</taxon>
        <taxon>Hyphomicrobiales</taxon>
        <taxon>Methylobacteriaceae</taxon>
        <taxon>Methylobacterium</taxon>
    </lineage>
</organism>
<feature type="signal peptide" evidence="2">
    <location>
        <begin position="1"/>
        <end position="31"/>
    </location>
</feature>